<evidence type="ECO:0000313" key="2">
    <source>
        <dbReference type="EMBL" id="SFY37873.1"/>
    </source>
</evidence>
<dbReference type="EMBL" id="FPJO01000021">
    <property type="protein sequence ID" value="SFY37873.1"/>
    <property type="molecule type" value="Genomic_DNA"/>
</dbReference>
<name>A0A1K2EQN4_STRAR</name>
<feature type="domain" description="Transposase putative helix-turn-helix" evidence="1">
    <location>
        <begin position="6"/>
        <end position="49"/>
    </location>
</feature>
<gene>
    <name evidence="2" type="ORF">SAMN02787144_1021129</name>
</gene>
<feature type="non-terminal residue" evidence="2">
    <location>
        <position position="73"/>
    </location>
</feature>
<accession>A0A1K2EQN4</accession>
<dbReference type="RefSeq" id="WP_177328270.1">
    <property type="nucleotide sequence ID" value="NZ_FPJO01000021.1"/>
</dbReference>
<dbReference type="Proteomes" id="UP000181909">
    <property type="component" value="Unassembled WGS sequence"/>
</dbReference>
<dbReference type="AlphaFoldDB" id="A0A1K2EQN4"/>
<organism evidence="2 3">
    <name type="scientific">Streptomyces atratus</name>
    <dbReference type="NCBI Taxonomy" id="1893"/>
    <lineage>
        <taxon>Bacteria</taxon>
        <taxon>Bacillati</taxon>
        <taxon>Actinomycetota</taxon>
        <taxon>Actinomycetes</taxon>
        <taxon>Kitasatosporales</taxon>
        <taxon>Streptomycetaceae</taxon>
        <taxon>Streptomyces</taxon>
    </lineage>
</organism>
<reference evidence="2 3" key="1">
    <citation type="submission" date="2016-11" db="EMBL/GenBank/DDBJ databases">
        <authorList>
            <person name="Jaros S."/>
            <person name="Januszkiewicz K."/>
            <person name="Wedrychowicz H."/>
        </authorList>
    </citation>
    <scope>NUCLEOTIDE SEQUENCE [LARGE SCALE GENOMIC DNA]</scope>
    <source>
        <strain evidence="2 3">OK807</strain>
    </source>
</reference>
<proteinExistence type="predicted"/>
<dbReference type="Pfam" id="PF12323">
    <property type="entry name" value="HTH_OrfB_IS605"/>
    <property type="match status" value="1"/>
</dbReference>
<sequence>MITSRVKRAFKYRFYPTDAQAAELSRTFGCVRKVYNLALAARTEAWVRQERVNYNATSAMLTEWKKTEELAFL</sequence>
<dbReference type="STRING" id="1893.SAMN02787144_1021129"/>
<evidence type="ECO:0000313" key="3">
    <source>
        <dbReference type="Proteomes" id="UP000181909"/>
    </source>
</evidence>
<protein>
    <submittedName>
        <fullName evidence="2">Helix-turn-helix domain-containing protein</fullName>
    </submittedName>
</protein>
<evidence type="ECO:0000259" key="1">
    <source>
        <dbReference type="Pfam" id="PF12323"/>
    </source>
</evidence>
<dbReference type="InterPro" id="IPR021027">
    <property type="entry name" value="Transposase_put_HTH"/>
</dbReference>